<dbReference type="AlphaFoldDB" id="A0A1S9RHZ3"/>
<protein>
    <submittedName>
        <fullName evidence="2">Uncharacterized protein</fullName>
    </submittedName>
</protein>
<name>A0A1S9RHZ3_PENBI</name>
<reference evidence="3" key="1">
    <citation type="submission" date="2015-09" db="EMBL/GenBank/DDBJ databases">
        <authorList>
            <person name="Fill T.P."/>
            <person name="Baretta J.F."/>
            <person name="de Almeida L.G."/>
            <person name="Rocha M."/>
            <person name="de Souza D.H."/>
            <person name="Malavazi I."/>
            <person name="Cerdeira L.T."/>
            <person name="Hong H."/>
            <person name="Samborskyy M."/>
            <person name="de Vasconcelos A.T."/>
            <person name="Leadlay P."/>
            <person name="Rodrigues-Filho E."/>
        </authorList>
    </citation>
    <scope>NUCLEOTIDE SEQUENCE [LARGE SCALE GENOMIC DNA]</scope>
    <source>
        <strain evidence="3">LaBioMMi 136</strain>
    </source>
</reference>
<organism evidence="2 3">
    <name type="scientific">Penicillium brasilianum</name>
    <dbReference type="NCBI Taxonomy" id="104259"/>
    <lineage>
        <taxon>Eukaryota</taxon>
        <taxon>Fungi</taxon>
        <taxon>Dikarya</taxon>
        <taxon>Ascomycota</taxon>
        <taxon>Pezizomycotina</taxon>
        <taxon>Eurotiomycetes</taxon>
        <taxon>Eurotiomycetidae</taxon>
        <taxon>Eurotiales</taxon>
        <taxon>Aspergillaceae</taxon>
        <taxon>Penicillium</taxon>
    </lineage>
</organism>
<dbReference type="Proteomes" id="UP000190744">
    <property type="component" value="Unassembled WGS sequence"/>
</dbReference>
<gene>
    <name evidence="2" type="ORF">PEBR_31460</name>
</gene>
<comment type="caution">
    <text evidence="2">The sequence shown here is derived from an EMBL/GenBank/DDBJ whole genome shotgun (WGS) entry which is preliminary data.</text>
</comment>
<proteinExistence type="predicted"/>
<accession>A0A1S9RHZ3</accession>
<evidence type="ECO:0000313" key="3">
    <source>
        <dbReference type="Proteomes" id="UP000190744"/>
    </source>
</evidence>
<sequence>MIARGAPVNPPIALSSRIIAIIGEIHNPLRSGQIHLPTQMGLMVSKLRKWSTEARVTNRDLSPSSPTKTALPRLLGIVDAHVPRRANYSKGPTLIRYFSMQSSPNTPANDVPSLPKYETPIH</sequence>
<evidence type="ECO:0000313" key="2">
    <source>
        <dbReference type="EMBL" id="OOQ85117.1"/>
    </source>
</evidence>
<dbReference type="EMBL" id="LJBN01000172">
    <property type="protein sequence ID" value="OOQ85117.1"/>
    <property type="molecule type" value="Genomic_DNA"/>
</dbReference>
<feature type="region of interest" description="Disordered" evidence="1">
    <location>
        <begin position="100"/>
        <end position="122"/>
    </location>
</feature>
<evidence type="ECO:0000256" key="1">
    <source>
        <dbReference type="SAM" id="MobiDB-lite"/>
    </source>
</evidence>